<feature type="compositionally biased region" description="Basic and acidic residues" evidence="1">
    <location>
        <begin position="238"/>
        <end position="249"/>
    </location>
</feature>
<feature type="compositionally biased region" description="Acidic residues" evidence="1">
    <location>
        <begin position="88"/>
        <end position="115"/>
    </location>
</feature>
<proteinExistence type="predicted"/>
<feature type="compositionally biased region" description="Basic and acidic residues" evidence="1">
    <location>
        <begin position="179"/>
        <end position="191"/>
    </location>
</feature>
<comment type="caution">
    <text evidence="2">The sequence shown here is derived from an EMBL/GenBank/DDBJ whole genome shotgun (WGS) entry which is preliminary data.</text>
</comment>
<evidence type="ECO:0000313" key="2">
    <source>
        <dbReference type="EMBL" id="KAF6222350.1"/>
    </source>
</evidence>
<reference evidence="2 3" key="1">
    <citation type="journal article" date="2020" name="Genomics">
        <title>Complete, high-quality genomes from long-read metagenomic sequencing of two wolf lichen thalli reveals enigmatic genome architecture.</title>
        <authorList>
            <person name="McKenzie S.K."/>
            <person name="Walston R.F."/>
            <person name="Allen J.L."/>
        </authorList>
    </citation>
    <scope>NUCLEOTIDE SEQUENCE [LARGE SCALE GENOMIC DNA]</scope>
    <source>
        <strain evidence="2">WasteWater1</strain>
    </source>
</reference>
<dbReference type="GeneID" id="59329852"/>
<sequence length="264" mass="28290">MEVTLVNNPRCWQETYLGMPMSRSDAASAFLPATILEPFLTEALELLNPQIERFQHPEKHGHGGHDDHDEHGGEGEGGEEGTSSEGGESGEDQSEGGEQESKEGEEDEDKSDDSGSEGGEKDTPNTSDHEDSENTIHEKEGGQDVEGVQFKGATSGGTRENEQGDTRKHIPDAKGFNKKRIESHYGGKEGEAQEPEQDPSDKDMAAPSKSAGDMGTQSGKQEGLSNTDTKHSTNIAEDPEKSTKGEGIKAKPSRIASCLNANEP</sequence>
<keyword evidence="3" id="KW-1185">Reference proteome</keyword>
<gene>
    <name evidence="2" type="ORF">HO133_001436</name>
</gene>
<name>A0A8H6FBJ3_9LECA</name>
<evidence type="ECO:0000313" key="3">
    <source>
        <dbReference type="Proteomes" id="UP000593566"/>
    </source>
</evidence>
<dbReference type="AlphaFoldDB" id="A0A8H6FBJ3"/>
<accession>A0A8H6FBJ3</accession>
<protein>
    <submittedName>
        <fullName evidence="2">Uncharacterized protein</fullName>
    </submittedName>
</protein>
<feature type="compositionally biased region" description="Polar residues" evidence="1">
    <location>
        <begin position="215"/>
        <end position="235"/>
    </location>
</feature>
<feature type="compositionally biased region" description="Basic and acidic residues" evidence="1">
    <location>
        <begin position="53"/>
        <end position="74"/>
    </location>
</feature>
<feature type="compositionally biased region" description="Basic and acidic residues" evidence="1">
    <location>
        <begin position="159"/>
        <end position="172"/>
    </location>
</feature>
<dbReference type="RefSeq" id="XP_037151785.1">
    <property type="nucleotide sequence ID" value="XM_037292366.1"/>
</dbReference>
<feature type="region of interest" description="Disordered" evidence="1">
    <location>
        <begin position="52"/>
        <end position="264"/>
    </location>
</feature>
<feature type="compositionally biased region" description="Basic and acidic residues" evidence="1">
    <location>
        <begin position="118"/>
        <end position="142"/>
    </location>
</feature>
<organism evidence="2 3">
    <name type="scientific">Letharia lupina</name>
    <dbReference type="NCBI Taxonomy" id="560253"/>
    <lineage>
        <taxon>Eukaryota</taxon>
        <taxon>Fungi</taxon>
        <taxon>Dikarya</taxon>
        <taxon>Ascomycota</taxon>
        <taxon>Pezizomycotina</taxon>
        <taxon>Lecanoromycetes</taxon>
        <taxon>OSLEUM clade</taxon>
        <taxon>Lecanoromycetidae</taxon>
        <taxon>Lecanorales</taxon>
        <taxon>Lecanorineae</taxon>
        <taxon>Parmeliaceae</taxon>
        <taxon>Letharia</taxon>
    </lineage>
</organism>
<evidence type="ECO:0000256" key="1">
    <source>
        <dbReference type="SAM" id="MobiDB-lite"/>
    </source>
</evidence>
<dbReference type="Proteomes" id="UP000593566">
    <property type="component" value="Unassembled WGS sequence"/>
</dbReference>
<dbReference type="EMBL" id="JACCJB010000012">
    <property type="protein sequence ID" value="KAF6222350.1"/>
    <property type="molecule type" value="Genomic_DNA"/>
</dbReference>